<evidence type="ECO:0000313" key="2">
    <source>
        <dbReference type="Proteomes" id="UP000321362"/>
    </source>
</evidence>
<dbReference type="EMBL" id="CP042437">
    <property type="protein sequence ID" value="QEC76343.1"/>
    <property type="molecule type" value="Genomic_DNA"/>
</dbReference>
<gene>
    <name evidence="1" type="ORF">FSB76_10445</name>
</gene>
<dbReference type="KEGG" id="mgk:FSB76_10445"/>
<dbReference type="RefSeq" id="WP_147053519.1">
    <property type="nucleotide sequence ID" value="NZ_CP042437.1"/>
</dbReference>
<reference evidence="1 2" key="1">
    <citation type="journal article" date="2013" name="J. Microbiol.">
        <title>Mucilaginibacter ginsenosidivorax sp. nov., with ginsenoside converting activity isolated from sediment.</title>
        <authorList>
            <person name="Kim J.K."/>
            <person name="Choi T.E."/>
            <person name="Liu Q.M."/>
            <person name="Park H.Y."/>
            <person name="Yi T.H."/>
            <person name="Yoon M.H."/>
            <person name="Kim S.C."/>
            <person name="Im W.T."/>
        </authorList>
    </citation>
    <scope>NUCLEOTIDE SEQUENCE [LARGE SCALE GENOMIC DNA]</scope>
    <source>
        <strain evidence="1 2">KHI28</strain>
    </source>
</reference>
<accession>A0A5B8VYC3</accession>
<dbReference type="Proteomes" id="UP000321362">
    <property type="component" value="Chromosome"/>
</dbReference>
<protein>
    <submittedName>
        <fullName evidence="1">Uncharacterized protein</fullName>
    </submittedName>
</protein>
<proteinExistence type="predicted"/>
<dbReference type="AlphaFoldDB" id="A0A5B8VYC3"/>
<organism evidence="1 2">
    <name type="scientific">Mucilaginibacter ginsenosidivorax</name>
    <dbReference type="NCBI Taxonomy" id="862126"/>
    <lineage>
        <taxon>Bacteria</taxon>
        <taxon>Pseudomonadati</taxon>
        <taxon>Bacteroidota</taxon>
        <taxon>Sphingobacteriia</taxon>
        <taxon>Sphingobacteriales</taxon>
        <taxon>Sphingobacteriaceae</taxon>
        <taxon>Mucilaginibacter</taxon>
    </lineage>
</organism>
<dbReference type="OrthoDB" id="798002at2"/>
<keyword evidence="2" id="KW-1185">Reference proteome</keyword>
<sequence length="94" mass="10788">MKNNKIKLNNALTSRVIDLHNQGYTDDFLPVKNEFFCLQNSENFSLADLNIQVIDQCFDQFSNTYKYIHTIETANGNKGLLMTDLMFADMEAVS</sequence>
<evidence type="ECO:0000313" key="1">
    <source>
        <dbReference type="EMBL" id="QEC76343.1"/>
    </source>
</evidence>
<name>A0A5B8VYC3_9SPHI</name>